<dbReference type="Pfam" id="PF05960">
    <property type="entry name" value="DUF885"/>
    <property type="match status" value="1"/>
</dbReference>
<feature type="coiled-coil region" evidence="1">
    <location>
        <begin position="121"/>
        <end position="155"/>
    </location>
</feature>
<evidence type="ECO:0000313" key="2">
    <source>
        <dbReference type="EMBL" id="GLR18167.1"/>
    </source>
</evidence>
<gene>
    <name evidence="2" type="ORF">GCM10007940_27820</name>
</gene>
<dbReference type="PANTHER" id="PTHR33361:SF2">
    <property type="entry name" value="DUF885 DOMAIN-CONTAINING PROTEIN"/>
    <property type="match status" value="1"/>
</dbReference>
<organism evidence="2 3">
    <name type="scientific">Portibacter lacus</name>
    <dbReference type="NCBI Taxonomy" id="1099794"/>
    <lineage>
        <taxon>Bacteria</taxon>
        <taxon>Pseudomonadati</taxon>
        <taxon>Bacteroidota</taxon>
        <taxon>Saprospiria</taxon>
        <taxon>Saprospirales</taxon>
        <taxon>Haliscomenobacteraceae</taxon>
        <taxon>Portibacter</taxon>
    </lineage>
</organism>
<reference evidence="2" key="2">
    <citation type="submission" date="2023-01" db="EMBL/GenBank/DDBJ databases">
        <title>Draft genome sequence of Portibacter lacus strain NBRC 108769.</title>
        <authorList>
            <person name="Sun Q."/>
            <person name="Mori K."/>
        </authorList>
    </citation>
    <scope>NUCLEOTIDE SEQUENCE</scope>
    <source>
        <strain evidence="2">NBRC 108769</strain>
    </source>
</reference>
<evidence type="ECO:0000256" key="1">
    <source>
        <dbReference type="SAM" id="Coils"/>
    </source>
</evidence>
<accession>A0AA37SQH0</accession>
<dbReference type="EMBL" id="BSOH01000015">
    <property type="protein sequence ID" value="GLR18167.1"/>
    <property type="molecule type" value="Genomic_DNA"/>
</dbReference>
<dbReference type="InterPro" id="IPR010281">
    <property type="entry name" value="DUF885"/>
</dbReference>
<reference evidence="2" key="1">
    <citation type="journal article" date="2014" name="Int. J. Syst. Evol. Microbiol.">
        <title>Complete genome sequence of Corynebacterium casei LMG S-19264T (=DSM 44701T), isolated from a smear-ripened cheese.</title>
        <authorList>
            <consortium name="US DOE Joint Genome Institute (JGI-PGF)"/>
            <person name="Walter F."/>
            <person name="Albersmeier A."/>
            <person name="Kalinowski J."/>
            <person name="Ruckert C."/>
        </authorList>
    </citation>
    <scope>NUCLEOTIDE SEQUENCE</scope>
    <source>
        <strain evidence="2">NBRC 108769</strain>
    </source>
</reference>
<dbReference type="Proteomes" id="UP001156666">
    <property type="component" value="Unassembled WGS sequence"/>
</dbReference>
<protein>
    <submittedName>
        <fullName evidence="2">X-Pro dipeptidyl-peptidase</fullName>
    </submittedName>
</protein>
<dbReference type="SUPFAM" id="SSF55486">
    <property type="entry name" value="Metalloproteases ('zincins'), catalytic domain"/>
    <property type="match status" value="1"/>
</dbReference>
<proteinExistence type="predicted"/>
<keyword evidence="3" id="KW-1185">Reference proteome</keyword>
<sequence length="562" mass="65877">MCSFQSISSQQISTTKAPVSELYDFSVNINEDIRSLYRFYVIYNSPERRERFENFYNEKLVLLNSYNFDELSIGGKVDYLLLKNKIEDQLFNFSTEEMECRQVEEWVKFGSPIYEVEKLRRRGIKQDAQALANQLNTINKQANEILVKLDKTEKKFPRNLAERASGIVYGYTEAIKSVVEFYSGYDVEFSWWVTKPAETLLKTLDELQKKFEASIDESTFPKDDGSGIIGSPIGREELIRQLQLEMIPYSPEELVEIAMKEFAWCDKELLKASNEMGFGDDWKAAQEKVKMAFVPAGEQPEAMLELYNQSVAFLKEHDLLTIPPLAEETWRMKMISPERQLISPFFLGGEVLQISYPTDEMEHDDKMMSMRGNNPHFSRATVHHELIAGHHLQQFVNNRNHEYRNYRTPFWTEGWALYWELTLWDMDFPRGPEDKIGMLFWRMHRCARIIFSLNYHLGEWTPQQCIDYLVDRVGHERANAEGEVRRSFTGNYGPLYQIAYMVGGLQFRALKEELVDSGQMTYKEFHDAVLEENTMPVEMVRAILTNQALTKDFKSNWRFYKN</sequence>
<evidence type="ECO:0000313" key="3">
    <source>
        <dbReference type="Proteomes" id="UP001156666"/>
    </source>
</evidence>
<dbReference type="AlphaFoldDB" id="A0AA37SQH0"/>
<comment type="caution">
    <text evidence="2">The sequence shown here is derived from an EMBL/GenBank/DDBJ whole genome shotgun (WGS) entry which is preliminary data.</text>
</comment>
<dbReference type="PANTHER" id="PTHR33361">
    <property type="entry name" value="GLR0591 PROTEIN"/>
    <property type="match status" value="1"/>
</dbReference>
<keyword evidence="1" id="KW-0175">Coiled coil</keyword>
<name>A0AA37SQH0_9BACT</name>